<comment type="caution">
    <text evidence="1">The sequence shown here is derived from an EMBL/GenBank/DDBJ whole genome shotgun (WGS) entry which is preliminary data.</text>
</comment>
<dbReference type="AlphaFoldDB" id="A0AAD8AR17"/>
<evidence type="ECO:0000313" key="2">
    <source>
        <dbReference type="Proteomes" id="UP001233172"/>
    </source>
</evidence>
<evidence type="ECO:0000313" key="1">
    <source>
        <dbReference type="EMBL" id="KAK0040253.1"/>
    </source>
</evidence>
<accession>A0AAD8AR17</accession>
<keyword evidence="2" id="KW-1185">Reference proteome</keyword>
<dbReference type="EMBL" id="JASAOG010000339">
    <property type="protein sequence ID" value="KAK0040253.1"/>
    <property type="molecule type" value="Genomic_DNA"/>
</dbReference>
<organism evidence="1 2">
    <name type="scientific">Biomphalaria pfeifferi</name>
    <name type="common">Bloodfluke planorb</name>
    <name type="synonym">Freshwater snail</name>
    <dbReference type="NCBI Taxonomy" id="112525"/>
    <lineage>
        <taxon>Eukaryota</taxon>
        <taxon>Metazoa</taxon>
        <taxon>Spiralia</taxon>
        <taxon>Lophotrochozoa</taxon>
        <taxon>Mollusca</taxon>
        <taxon>Gastropoda</taxon>
        <taxon>Heterobranchia</taxon>
        <taxon>Euthyneura</taxon>
        <taxon>Panpulmonata</taxon>
        <taxon>Hygrophila</taxon>
        <taxon>Lymnaeoidea</taxon>
        <taxon>Planorbidae</taxon>
        <taxon>Biomphalaria</taxon>
    </lineage>
</organism>
<protein>
    <submittedName>
        <fullName evidence="1">Leucine-rich repeat-containing protein 40-like X4</fullName>
    </submittedName>
</protein>
<sequence>MPAEENGTDSSPYRIAFMICRNAFYWVYCAHFILVSQSVGGEAGGQFYHVPDRLQIIVLRINSKEMRRLTHSPDASYVL</sequence>
<name>A0AAD8AR17_BIOPF</name>
<proteinExistence type="predicted"/>
<gene>
    <name evidence="1" type="ORF">Bpfe_030322</name>
</gene>
<feature type="non-terminal residue" evidence="1">
    <location>
        <position position="79"/>
    </location>
</feature>
<reference evidence="1" key="1">
    <citation type="journal article" date="2023" name="PLoS Negl. Trop. Dis.">
        <title>A genome sequence for Biomphalaria pfeifferi, the major vector snail for the human-infecting parasite Schistosoma mansoni.</title>
        <authorList>
            <person name="Bu L."/>
            <person name="Lu L."/>
            <person name="Laidemitt M.R."/>
            <person name="Zhang S.M."/>
            <person name="Mutuku M."/>
            <person name="Mkoji G."/>
            <person name="Steinauer M."/>
            <person name="Loker E.S."/>
        </authorList>
    </citation>
    <scope>NUCLEOTIDE SEQUENCE</scope>
    <source>
        <strain evidence="1">KasaAsao</strain>
    </source>
</reference>
<reference evidence="1" key="2">
    <citation type="submission" date="2023-04" db="EMBL/GenBank/DDBJ databases">
        <authorList>
            <person name="Bu L."/>
            <person name="Lu L."/>
            <person name="Laidemitt M.R."/>
            <person name="Zhang S.M."/>
            <person name="Mutuku M."/>
            <person name="Mkoji G."/>
            <person name="Steinauer M."/>
            <person name="Loker E.S."/>
        </authorList>
    </citation>
    <scope>NUCLEOTIDE SEQUENCE</scope>
    <source>
        <strain evidence="1">KasaAsao</strain>
        <tissue evidence="1">Whole Snail</tissue>
    </source>
</reference>
<dbReference type="Proteomes" id="UP001233172">
    <property type="component" value="Unassembled WGS sequence"/>
</dbReference>